<dbReference type="Proteomes" id="UP000823922">
    <property type="component" value="Unassembled WGS sequence"/>
</dbReference>
<accession>A0A9D2QII0</accession>
<dbReference type="InterPro" id="IPR017853">
    <property type="entry name" value="GH"/>
</dbReference>
<gene>
    <name evidence="2" type="ORF">H9926_01655</name>
</gene>
<evidence type="ECO:0000313" key="3">
    <source>
        <dbReference type="Proteomes" id="UP000823922"/>
    </source>
</evidence>
<proteinExistence type="predicted"/>
<protein>
    <recommendedName>
        <fullName evidence="1">Glycoside hydrolase family 2 catalytic domain-containing protein</fullName>
    </recommendedName>
</protein>
<sequence length="613" mass="68400">PETGHPPMTVEEWMDVLARYRSYGINCMRFHSHCPPEAAFIAADRMGMLMQPELSHWDPVHAFEAPESYAYYLTELKQVILALANHPSFVMLTFGNELAAGPVGHSRMDSMLALAHELDPTRLYANSSNAHYGDVGVDPESDFFASQKYVSGKDSSGNPLSWDLRGTHAGSGEDGALQGYINNRYPDAAQNYDESMAEIRKVYAKPVFSFEVGQFEVLPDFHELEAFQRISDPANLRLVQERVKAAGIFDEEWEKQVEATGEISRLAYREEIEAAMRTKELSGISLLGLQDFPGQGTALVGMLNSHLEPKPYPFAEPAKFQAFFRDQLPLALLPRYTWENTEELTVPVKIANYGKTNLFGKVRCALKTQDDTLIAQAETKEGSYPAGTLTEAGCVKLSLRSVEKAARLTLEVSVDGAVNRYPVWVYPPVSPENLVCPENVYETQRFDEKAKHILAAGGCVYLTPPSTKEALPKSIRAQFTTDFWSVGTFAQQAGGMGQLIDSAHPLFADFPTDNHTDWQWWPMASRRAVILPKRIQAIITEMDSYAYLRPMAQLFECRCGGGRLLFSSLGLQDLQQYPEARALLSSIYRYLAGEEFAPEQELDVETVASLVAE</sequence>
<dbReference type="SUPFAM" id="SSF51445">
    <property type="entry name" value="(Trans)glycosidases"/>
    <property type="match status" value="1"/>
</dbReference>
<dbReference type="GO" id="GO:0004553">
    <property type="term" value="F:hydrolase activity, hydrolyzing O-glycosyl compounds"/>
    <property type="evidence" value="ECO:0007669"/>
    <property type="project" value="InterPro"/>
</dbReference>
<dbReference type="PANTHER" id="PTHR42732:SF2">
    <property type="entry name" value="BETA-MANNOSIDASE"/>
    <property type="match status" value="1"/>
</dbReference>
<dbReference type="Pfam" id="PF02836">
    <property type="entry name" value="Glyco_hydro_2_C"/>
    <property type="match status" value="1"/>
</dbReference>
<dbReference type="GO" id="GO:0005975">
    <property type="term" value="P:carbohydrate metabolic process"/>
    <property type="evidence" value="ECO:0007669"/>
    <property type="project" value="InterPro"/>
</dbReference>
<feature type="non-terminal residue" evidence="2">
    <location>
        <position position="1"/>
    </location>
</feature>
<name>A0A9D2QII0_9FIRM</name>
<comment type="caution">
    <text evidence="2">The sequence shown here is derived from an EMBL/GenBank/DDBJ whole genome shotgun (WGS) entry which is preliminary data.</text>
</comment>
<feature type="domain" description="Glycoside hydrolase family 2 catalytic" evidence="1">
    <location>
        <begin position="64"/>
        <end position="151"/>
    </location>
</feature>
<dbReference type="Gene3D" id="3.20.20.80">
    <property type="entry name" value="Glycosidases"/>
    <property type="match status" value="1"/>
</dbReference>
<dbReference type="InterPro" id="IPR006103">
    <property type="entry name" value="Glyco_hydro_2_cat"/>
</dbReference>
<reference evidence="2" key="1">
    <citation type="journal article" date="2021" name="PeerJ">
        <title>Extensive microbial diversity within the chicken gut microbiome revealed by metagenomics and culture.</title>
        <authorList>
            <person name="Gilroy R."/>
            <person name="Ravi A."/>
            <person name="Getino M."/>
            <person name="Pursley I."/>
            <person name="Horton D.L."/>
            <person name="Alikhan N.F."/>
            <person name="Baker D."/>
            <person name="Gharbi K."/>
            <person name="Hall N."/>
            <person name="Watson M."/>
            <person name="Adriaenssens E.M."/>
            <person name="Foster-Nyarko E."/>
            <person name="Jarju S."/>
            <person name="Secka A."/>
            <person name="Antonio M."/>
            <person name="Oren A."/>
            <person name="Chaudhuri R.R."/>
            <person name="La Ragione R."/>
            <person name="Hildebrand F."/>
            <person name="Pallen M.J."/>
        </authorList>
    </citation>
    <scope>NUCLEOTIDE SEQUENCE</scope>
    <source>
        <strain evidence="2">ChiBcec1-1630</strain>
    </source>
</reference>
<evidence type="ECO:0000259" key="1">
    <source>
        <dbReference type="Pfam" id="PF02836"/>
    </source>
</evidence>
<dbReference type="InterPro" id="IPR051913">
    <property type="entry name" value="GH2_Domain-Containing"/>
</dbReference>
<reference evidence="2" key="2">
    <citation type="submission" date="2021-04" db="EMBL/GenBank/DDBJ databases">
        <authorList>
            <person name="Gilroy R."/>
        </authorList>
    </citation>
    <scope>NUCLEOTIDE SEQUENCE</scope>
    <source>
        <strain evidence="2">ChiBcec1-1630</strain>
    </source>
</reference>
<evidence type="ECO:0000313" key="2">
    <source>
        <dbReference type="EMBL" id="HJC86708.1"/>
    </source>
</evidence>
<dbReference type="EMBL" id="DWVS01000035">
    <property type="protein sequence ID" value="HJC86708.1"/>
    <property type="molecule type" value="Genomic_DNA"/>
</dbReference>
<dbReference type="PANTHER" id="PTHR42732">
    <property type="entry name" value="BETA-GALACTOSIDASE"/>
    <property type="match status" value="1"/>
</dbReference>
<organism evidence="2 3">
    <name type="scientific">Candidatus Eisenbergiella intestinigallinarum</name>
    <dbReference type="NCBI Taxonomy" id="2838549"/>
    <lineage>
        <taxon>Bacteria</taxon>
        <taxon>Bacillati</taxon>
        <taxon>Bacillota</taxon>
        <taxon>Clostridia</taxon>
        <taxon>Lachnospirales</taxon>
        <taxon>Lachnospiraceae</taxon>
        <taxon>Eisenbergiella</taxon>
    </lineage>
</organism>
<dbReference type="AlphaFoldDB" id="A0A9D2QII0"/>